<comment type="caution">
    <text evidence="10">The sequence shown here is derived from an EMBL/GenBank/DDBJ whole genome shotgun (WGS) entry which is preliminary data.</text>
</comment>
<organism evidence="10 11">
    <name type="scientific">Ruthenibacterium lactatiformans</name>
    <dbReference type="NCBI Taxonomy" id="1550024"/>
    <lineage>
        <taxon>Bacteria</taxon>
        <taxon>Bacillati</taxon>
        <taxon>Bacillota</taxon>
        <taxon>Clostridia</taxon>
        <taxon>Eubacteriales</taxon>
        <taxon>Oscillospiraceae</taxon>
        <taxon>Ruthenibacterium</taxon>
    </lineage>
</organism>
<keyword evidence="5" id="KW-0067">ATP-binding</keyword>
<feature type="domain" description="Carbohydrate kinase FGGY N-terminal" evidence="8">
    <location>
        <begin position="3"/>
        <end position="241"/>
    </location>
</feature>
<dbReference type="Pfam" id="PF00370">
    <property type="entry name" value="FGGY_N"/>
    <property type="match status" value="1"/>
</dbReference>
<evidence type="ECO:0000256" key="6">
    <source>
        <dbReference type="ARBA" id="ARBA00023157"/>
    </source>
</evidence>
<keyword evidence="3" id="KW-0547">Nucleotide-binding</keyword>
<evidence type="ECO:0000259" key="8">
    <source>
        <dbReference type="Pfam" id="PF00370"/>
    </source>
</evidence>
<evidence type="ECO:0000256" key="3">
    <source>
        <dbReference type="ARBA" id="ARBA00022741"/>
    </source>
</evidence>
<dbReference type="InterPro" id="IPR000577">
    <property type="entry name" value="Carb_kinase_FGGY"/>
</dbReference>
<dbReference type="Proteomes" id="UP000032483">
    <property type="component" value="Unassembled WGS sequence"/>
</dbReference>
<dbReference type="Pfam" id="PF02782">
    <property type="entry name" value="FGGY_C"/>
    <property type="match status" value="1"/>
</dbReference>
<evidence type="ECO:0000256" key="5">
    <source>
        <dbReference type="ARBA" id="ARBA00022840"/>
    </source>
</evidence>
<feature type="domain" description="Carbohydrate kinase FGGY C-terminal" evidence="9">
    <location>
        <begin position="253"/>
        <end position="457"/>
    </location>
</feature>
<dbReference type="InterPro" id="IPR018485">
    <property type="entry name" value="FGGY_C"/>
</dbReference>
<dbReference type="GO" id="GO:0004370">
    <property type="term" value="F:glycerol kinase activity"/>
    <property type="evidence" value="ECO:0007669"/>
    <property type="project" value="TreeGrafter"/>
</dbReference>
<keyword evidence="7" id="KW-0684">Rhamnose metabolism</keyword>
<evidence type="ECO:0000256" key="4">
    <source>
        <dbReference type="ARBA" id="ARBA00022777"/>
    </source>
</evidence>
<dbReference type="SUPFAM" id="SSF53067">
    <property type="entry name" value="Actin-like ATPase domain"/>
    <property type="match status" value="2"/>
</dbReference>
<evidence type="ECO:0000313" key="11">
    <source>
        <dbReference type="Proteomes" id="UP000032483"/>
    </source>
</evidence>
<keyword evidence="4 10" id="KW-0418">Kinase</keyword>
<protein>
    <submittedName>
        <fullName evidence="10">Rhamnulokinase</fullName>
    </submittedName>
</protein>
<reference evidence="10" key="1">
    <citation type="submission" date="2015-02" db="EMBL/GenBank/DDBJ databases">
        <title>A novel member of the family Ruminococcaceae isolated from human feces.</title>
        <authorList>
            <person name="Shkoporov A.N."/>
            <person name="Chaplin A.V."/>
            <person name="Motuzova O.V."/>
            <person name="Kafarskaia L.I."/>
            <person name="Khokhlova E.V."/>
            <person name="Efimov B.A."/>
        </authorList>
    </citation>
    <scope>NUCLEOTIDE SEQUENCE [LARGE SCALE GENOMIC DNA]</scope>
    <source>
        <strain evidence="10">585-1</strain>
    </source>
</reference>
<dbReference type="GO" id="GO:0005829">
    <property type="term" value="C:cytosol"/>
    <property type="evidence" value="ECO:0007669"/>
    <property type="project" value="TreeGrafter"/>
</dbReference>
<sequence>MKYHLAIDIGASSGRHILGHVEKGCMMLEEIYRFDNIQVRKNGHDCWNTEQLWQSILEGLRACKAVNKVPETMGIDTWAVDFVLMGADGRPVSDAVAYRDKRTKGAMEQAERGLPFPELYARTGIQKQVFNTAYQLTALQREHPEQLAAASRLLMIPEYFNYLLTGNMLNEYTNATSTALVNAYTRSWDDTVIAALGLPRRIFGPLNLPGARVGRFTGEVQGAVGFDCDVLLPATHDTGSAFLAVPARDENAVYISSGTWSLLGVENEAPITGEASMLANFTNEGGYRYRYRYLKNIMGLWMIQSIRRELNGVSYVEDSKKTAAAQRQWSYAELEAEARGCADFTSRVDVNDSSFLAPESMTDAVKQFCVQTGQSVPQTVGELMQCVYASLAAGYAGAVRELSALTGKVYTSINIVGGGSKDGYLNELTARTTGLPVFAGPTEGTALGNLMAQFIAAGEFDDLEAARAAIRQSFDIKEVTP</sequence>
<dbReference type="InterPro" id="IPR013449">
    <property type="entry name" value="Rhamnulokinase"/>
</dbReference>
<evidence type="ECO:0000313" key="10">
    <source>
        <dbReference type="EMBL" id="KJF41466.1"/>
    </source>
</evidence>
<dbReference type="GO" id="GO:0006071">
    <property type="term" value="P:glycerol metabolic process"/>
    <property type="evidence" value="ECO:0007669"/>
    <property type="project" value="TreeGrafter"/>
</dbReference>
<dbReference type="GO" id="GO:0008993">
    <property type="term" value="F:rhamnulokinase activity"/>
    <property type="evidence" value="ECO:0007669"/>
    <property type="project" value="InterPro"/>
</dbReference>
<dbReference type="PANTHER" id="PTHR10196">
    <property type="entry name" value="SUGAR KINASE"/>
    <property type="match status" value="1"/>
</dbReference>
<dbReference type="GO" id="GO:0019301">
    <property type="term" value="P:rhamnose catabolic process"/>
    <property type="evidence" value="ECO:0007669"/>
    <property type="project" value="InterPro"/>
</dbReference>
<name>A0A0D8J4K7_9FIRM</name>
<dbReference type="Gene3D" id="3.30.420.40">
    <property type="match status" value="2"/>
</dbReference>
<comment type="similarity">
    <text evidence="1">Belongs to the FGGY kinase family.</text>
</comment>
<evidence type="ECO:0000256" key="2">
    <source>
        <dbReference type="ARBA" id="ARBA00022679"/>
    </source>
</evidence>
<evidence type="ECO:0000256" key="7">
    <source>
        <dbReference type="ARBA" id="ARBA00023308"/>
    </source>
</evidence>
<dbReference type="PANTHER" id="PTHR10196:SF93">
    <property type="entry name" value="L-RHAMNULOKINASE"/>
    <property type="match status" value="1"/>
</dbReference>
<dbReference type="CDD" id="cd07771">
    <property type="entry name" value="ASKHA_NBD_FGGY_RhaB-like"/>
    <property type="match status" value="1"/>
</dbReference>
<proteinExistence type="inferred from homology"/>
<dbReference type="GeneID" id="42855260"/>
<dbReference type="PATRIC" id="fig|1550024.3.peg.274"/>
<dbReference type="RefSeq" id="WP_050004260.1">
    <property type="nucleotide sequence ID" value="NZ_CAQJQL010000031.1"/>
</dbReference>
<dbReference type="PIRSF" id="PIRSF000538">
    <property type="entry name" value="GlpK"/>
    <property type="match status" value="1"/>
</dbReference>
<evidence type="ECO:0000256" key="1">
    <source>
        <dbReference type="ARBA" id="ARBA00009156"/>
    </source>
</evidence>
<dbReference type="InterPro" id="IPR018484">
    <property type="entry name" value="FGGY_N"/>
</dbReference>
<keyword evidence="11" id="KW-1185">Reference proteome</keyword>
<dbReference type="GO" id="GO:0005524">
    <property type="term" value="F:ATP binding"/>
    <property type="evidence" value="ECO:0007669"/>
    <property type="project" value="UniProtKB-KW"/>
</dbReference>
<gene>
    <name evidence="10" type="ORF">TQ39_01240</name>
</gene>
<keyword evidence="2" id="KW-0808">Transferase</keyword>
<accession>A0A0D8J4K7</accession>
<dbReference type="EMBL" id="JXXK01000001">
    <property type="protein sequence ID" value="KJF41466.1"/>
    <property type="molecule type" value="Genomic_DNA"/>
</dbReference>
<dbReference type="AlphaFoldDB" id="A0A0D8J4K7"/>
<evidence type="ECO:0000259" key="9">
    <source>
        <dbReference type="Pfam" id="PF02782"/>
    </source>
</evidence>
<dbReference type="InterPro" id="IPR043129">
    <property type="entry name" value="ATPase_NBD"/>
</dbReference>
<keyword evidence="6" id="KW-1015">Disulfide bond</keyword>